<evidence type="ECO:0000256" key="3">
    <source>
        <dbReference type="ARBA" id="ARBA00023285"/>
    </source>
</evidence>
<keyword evidence="1 8" id="KW-0846">Cobalamin</keyword>
<feature type="binding site" evidence="8">
    <location>
        <position position="261"/>
    </location>
    <ligand>
        <name>adenosylcob(III)alamin</name>
        <dbReference type="ChEBI" id="CHEBI:18408"/>
    </ligand>
</feature>
<dbReference type="HAMAP" id="MF_00601">
    <property type="entry name" value="EutC"/>
    <property type="match status" value="1"/>
</dbReference>
<keyword evidence="10" id="KW-1185">Reference proteome</keyword>
<dbReference type="InterPro" id="IPR042251">
    <property type="entry name" value="EutC_C"/>
</dbReference>
<dbReference type="NCBIfam" id="NF003971">
    <property type="entry name" value="PRK05465.1"/>
    <property type="match status" value="1"/>
</dbReference>
<gene>
    <name evidence="8" type="primary">eutC</name>
    <name evidence="9" type="ORF">SAMN06295960_3950</name>
</gene>
<dbReference type="GO" id="GO:0006520">
    <property type="term" value="P:amino acid metabolic process"/>
    <property type="evidence" value="ECO:0007669"/>
    <property type="project" value="InterPro"/>
</dbReference>
<evidence type="ECO:0000256" key="7">
    <source>
        <dbReference type="ARBA" id="ARBA00069181"/>
    </source>
</evidence>
<keyword evidence="4 8" id="KW-1283">Bacterial microcompartment</keyword>
<protein>
    <recommendedName>
        <fullName evidence="7 8">Ethanolamine ammonia-lyase small subunit</fullName>
        <shortName evidence="8">EAL small subunit</shortName>
        <ecNumber evidence="6 8">4.3.1.7</ecNumber>
    </recommendedName>
</protein>
<name>A0A1X7LNY7_9BACL</name>
<comment type="cofactor">
    <cofactor evidence="8">
        <name>adenosylcob(III)alamin</name>
        <dbReference type="ChEBI" id="CHEBI:18408"/>
    </cofactor>
    <text evidence="8">Binds between the large and small subunits.</text>
</comment>
<keyword evidence="2 8" id="KW-0456">Lyase</keyword>
<dbReference type="PANTHER" id="PTHR39330:SF1">
    <property type="entry name" value="ETHANOLAMINE AMMONIA-LYASE SMALL SUBUNIT"/>
    <property type="match status" value="1"/>
</dbReference>
<accession>A0A1X7LNY7</accession>
<dbReference type="EC" id="4.3.1.7" evidence="6 8"/>
<comment type="function">
    <text evidence="8">Catalyzes the deamination of various vicinal amino-alcohols to oxo compounds. Allows this organism to utilize ethanolamine as the sole source of nitrogen and carbon in the presence of external vitamin B12.</text>
</comment>
<dbReference type="Pfam" id="PF05985">
    <property type="entry name" value="EutC"/>
    <property type="match status" value="1"/>
</dbReference>
<dbReference type="InterPro" id="IPR042255">
    <property type="entry name" value="EutC_N"/>
</dbReference>
<evidence type="ECO:0000256" key="8">
    <source>
        <dbReference type="HAMAP-Rule" id="MF_00601"/>
    </source>
</evidence>
<dbReference type="AlphaFoldDB" id="A0A1X7LNY7"/>
<sequence length="327" mass="34991">MNEKDLKSMIESILNEMVGAPASAGATAGAPSTSTAVAGEKPADGAFIAHAQNTAIPEAAAQEGTASEASVDEGGCLDDITEIDLRKLLLVPEPADREGYMKMKEKTPARLGVWRAGPRYKTITSLRFRADHAAAQDAVFSYVSEDFVKEMNLVPIETMCRDKDEYITRPDLGRQFSQDTIAFIKQHTVNQAKVQIMVGDGLSSAAIEANLRDIIPAIAQGLKMYGIEVGEILFVKHCRVPSMDVIGDVTGSDVICLLVGERPGLVTAESMSAYIAYKPTVGMQEAKRTVISNIHSGGTPAVEAGAHIAELIKTMIDRKASGIDLKL</sequence>
<comment type="catalytic activity">
    <reaction evidence="5 8">
        <text>ethanolamine = acetaldehyde + NH4(+)</text>
        <dbReference type="Rhea" id="RHEA:15313"/>
        <dbReference type="ChEBI" id="CHEBI:15343"/>
        <dbReference type="ChEBI" id="CHEBI:28938"/>
        <dbReference type="ChEBI" id="CHEBI:57603"/>
        <dbReference type="EC" id="4.3.1.7"/>
    </reaction>
</comment>
<evidence type="ECO:0000313" key="10">
    <source>
        <dbReference type="Proteomes" id="UP000193834"/>
    </source>
</evidence>
<comment type="pathway">
    <text evidence="8">Amine and polyamine degradation; ethanolamine degradation.</text>
</comment>
<dbReference type="FunFam" id="1.10.30.40:FF:000001">
    <property type="entry name" value="Ethanolamine ammonia-lyase light chain"/>
    <property type="match status" value="1"/>
</dbReference>
<dbReference type="Proteomes" id="UP000193834">
    <property type="component" value="Unassembled WGS sequence"/>
</dbReference>
<dbReference type="GO" id="GO:0046336">
    <property type="term" value="P:ethanolamine catabolic process"/>
    <property type="evidence" value="ECO:0007669"/>
    <property type="project" value="UniProtKB-UniRule"/>
</dbReference>
<dbReference type="GO" id="GO:0031419">
    <property type="term" value="F:cobalamin binding"/>
    <property type="evidence" value="ECO:0007669"/>
    <property type="project" value="UniProtKB-UniRule"/>
</dbReference>
<comment type="subcellular location">
    <subcellularLocation>
        <location evidence="8">Bacterial microcompartment</location>
    </subcellularLocation>
</comment>
<comment type="similarity">
    <text evidence="8">Belongs to the EutC family.</text>
</comment>
<feature type="binding site" evidence="8">
    <location>
        <position position="240"/>
    </location>
    <ligand>
        <name>adenosylcob(III)alamin</name>
        <dbReference type="ChEBI" id="CHEBI:18408"/>
    </ligand>
</feature>
<dbReference type="GO" id="GO:0009350">
    <property type="term" value="C:ethanolamine ammonia-lyase complex"/>
    <property type="evidence" value="ECO:0007669"/>
    <property type="project" value="UniProtKB-UniRule"/>
</dbReference>
<evidence type="ECO:0000256" key="1">
    <source>
        <dbReference type="ARBA" id="ARBA00022628"/>
    </source>
</evidence>
<dbReference type="UniPathway" id="UPA00560"/>
<keyword evidence="3 8" id="KW-0170">Cobalt</keyword>
<evidence type="ECO:0000256" key="5">
    <source>
        <dbReference type="ARBA" id="ARBA00052081"/>
    </source>
</evidence>
<dbReference type="Gene3D" id="1.10.30.40">
    <property type="entry name" value="Ethanolamine ammonia-lyase light chain (EutC), N-terminal domain"/>
    <property type="match status" value="1"/>
</dbReference>
<dbReference type="Gene3D" id="3.40.50.11240">
    <property type="entry name" value="Ethanolamine ammonia-lyase light chain (EutC)"/>
    <property type="match status" value="1"/>
</dbReference>
<dbReference type="PANTHER" id="PTHR39330">
    <property type="entry name" value="ETHANOLAMINE AMMONIA-LYASE LIGHT CHAIN"/>
    <property type="match status" value="1"/>
</dbReference>
<comment type="subunit">
    <text evidence="8">The basic unit is a heterodimer which dimerizes to form tetramers. The heterotetramers trimerize; 6 large subunits form a core ring with 6 small subunits projecting outwards.</text>
</comment>
<dbReference type="STRING" id="1852522.SAMN06295960_3950"/>
<organism evidence="9 10">
    <name type="scientific">Paenibacillus aquistagni</name>
    <dbReference type="NCBI Taxonomy" id="1852522"/>
    <lineage>
        <taxon>Bacteria</taxon>
        <taxon>Bacillati</taxon>
        <taxon>Bacillota</taxon>
        <taxon>Bacilli</taxon>
        <taxon>Bacillales</taxon>
        <taxon>Paenibacillaceae</taxon>
        <taxon>Paenibacillus</taxon>
    </lineage>
</organism>
<dbReference type="FunFam" id="3.40.50.11240:FF:000001">
    <property type="entry name" value="Ethanolamine ammonia-lyase light chain"/>
    <property type="match status" value="1"/>
</dbReference>
<reference evidence="9 10" key="1">
    <citation type="submission" date="2017-04" db="EMBL/GenBank/DDBJ databases">
        <authorList>
            <person name="Afonso C.L."/>
            <person name="Miller P.J."/>
            <person name="Scott M.A."/>
            <person name="Spackman E."/>
            <person name="Goraichik I."/>
            <person name="Dimitrov K.M."/>
            <person name="Suarez D.L."/>
            <person name="Swayne D.E."/>
        </authorList>
    </citation>
    <scope>NUCLEOTIDE SEQUENCE [LARGE SCALE GENOMIC DNA]</scope>
    <source>
        <strain evidence="9 10">11</strain>
    </source>
</reference>
<evidence type="ECO:0000256" key="2">
    <source>
        <dbReference type="ARBA" id="ARBA00023239"/>
    </source>
</evidence>
<dbReference type="EMBL" id="FXAZ01000006">
    <property type="protein sequence ID" value="SMG55616.1"/>
    <property type="molecule type" value="Genomic_DNA"/>
</dbReference>
<proteinExistence type="inferred from homology"/>
<dbReference type="OrthoDB" id="114248at2"/>
<evidence type="ECO:0000256" key="6">
    <source>
        <dbReference type="ARBA" id="ARBA00067005"/>
    </source>
</evidence>
<dbReference type="RefSeq" id="WP_085497141.1">
    <property type="nucleotide sequence ID" value="NZ_FXAZ01000006.1"/>
</dbReference>
<dbReference type="InterPro" id="IPR009246">
    <property type="entry name" value="EutC"/>
</dbReference>
<evidence type="ECO:0000313" key="9">
    <source>
        <dbReference type="EMBL" id="SMG55616.1"/>
    </source>
</evidence>
<evidence type="ECO:0000256" key="4">
    <source>
        <dbReference type="ARBA" id="ARBA00024446"/>
    </source>
</evidence>
<dbReference type="GO" id="GO:0008851">
    <property type="term" value="F:ethanolamine ammonia-lyase activity"/>
    <property type="evidence" value="ECO:0007669"/>
    <property type="project" value="UniProtKB-UniRule"/>
</dbReference>
<dbReference type="GO" id="GO:0031471">
    <property type="term" value="C:ethanolamine degradation polyhedral organelle"/>
    <property type="evidence" value="ECO:0007669"/>
    <property type="project" value="UniProtKB-UniRule"/>
</dbReference>